<evidence type="ECO:0000256" key="1">
    <source>
        <dbReference type="ARBA" id="ARBA00022504"/>
    </source>
</evidence>
<keyword evidence="1" id="KW-1121">Modulation of host cell cycle by virus</keyword>
<keyword evidence="21" id="KW-1185">Reference proteome</keyword>
<evidence type="ECO:0000256" key="14">
    <source>
        <dbReference type="ARBA" id="ARBA00023200"/>
    </source>
</evidence>
<feature type="compositionally biased region" description="Acidic residues" evidence="19">
    <location>
        <begin position="21"/>
        <end position="31"/>
    </location>
</feature>
<evidence type="ECO:0000256" key="15">
    <source>
        <dbReference type="ARBA" id="ARBA00023258"/>
    </source>
</evidence>
<dbReference type="PIRSF" id="PIRSF003407">
    <property type="entry name" value="Papvi_E7"/>
    <property type="match status" value="1"/>
</dbReference>
<evidence type="ECO:0000256" key="2">
    <source>
        <dbReference type="ARBA" id="ARBA00022518"/>
    </source>
</evidence>
<dbReference type="Pfam" id="PF00527">
    <property type="entry name" value="E7"/>
    <property type="match status" value="1"/>
</dbReference>
<keyword evidence="3" id="KW-1048">Host nucleus</keyword>
<evidence type="ECO:0000256" key="4">
    <source>
        <dbReference type="ARBA" id="ARBA00022581"/>
    </source>
</evidence>
<evidence type="ECO:0000256" key="3">
    <source>
        <dbReference type="ARBA" id="ARBA00022562"/>
    </source>
</evidence>
<comment type="similarity">
    <text evidence="18">Belongs to the papillomaviridae E7 protein family.</text>
</comment>
<keyword evidence="9" id="KW-0862">Zinc</keyword>
<evidence type="ECO:0000256" key="19">
    <source>
        <dbReference type="SAM" id="MobiDB-lite"/>
    </source>
</evidence>
<dbReference type="KEGG" id="vg:12730454"/>
<name>E7C0H1_9PAPI</name>
<proteinExistence type="inferred from homology"/>
<evidence type="ECO:0000313" key="21">
    <source>
        <dbReference type="Proteomes" id="UP000052092"/>
    </source>
</evidence>
<keyword evidence="10 18" id="KW-0805">Transcription regulation</keyword>
<accession>E7C0H1</accession>
<evidence type="ECO:0000256" key="7">
    <source>
        <dbReference type="ARBA" id="ARBA00022771"/>
    </source>
</evidence>
<dbReference type="RefSeq" id="YP_006299859.1">
    <property type="nucleotide sequence ID" value="NC_017862.1"/>
</dbReference>
<comment type="function">
    <text evidence="18">E7 protein has both transforming and trans-activating activities.</text>
</comment>
<dbReference type="GO" id="GO:0039645">
    <property type="term" value="P:symbiont-mediated perturbation of host cell cycle G1/S transition checkpoint"/>
    <property type="evidence" value="ECO:0007669"/>
    <property type="project" value="UniProtKB-KW"/>
</dbReference>
<evidence type="ECO:0000256" key="11">
    <source>
        <dbReference type="ARBA" id="ARBA00023125"/>
    </source>
</evidence>
<keyword evidence="12 18" id="KW-0010">Activator</keyword>
<keyword evidence="5" id="KW-1090">Inhibition of host innate immune response by virus</keyword>
<dbReference type="GO" id="GO:0003677">
    <property type="term" value="F:DNA binding"/>
    <property type="evidence" value="ECO:0007669"/>
    <property type="project" value="UniProtKB-KW"/>
</dbReference>
<dbReference type="Proteomes" id="UP000052092">
    <property type="component" value="Segment"/>
</dbReference>
<dbReference type="GeneID" id="12730454"/>
<protein>
    <recommendedName>
        <fullName evidence="18">Protein E7</fullName>
    </recommendedName>
</protein>
<dbReference type="OrthoDB" id="28903at10239"/>
<dbReference type="GO" id="GO:0052170">
    <property type="term" value="P:symbiont-mediated suppression of host innate immune response"/>
    <property type="evidence" value="ECO:0007669"/>
    <property type="project" value="UniProtKB-KW"/>
</dbReference>
<dbReference type="Gene3D" id="3.30.160.330">
    <property type="match status" value="1"/>
</dbReference>
<keyword evidence="17" id="KW-1078">G1/S host cell cycle checkpoint dysregulation by virus</keyword>
<evidence type="ECO:0000256" key="16">
    <source>
        <dbReference type="ARBA" id="ARBA00023280"/>
    </source>
</evidence>
<dbReference type="SUPFAM" id="SSF161234">
    <property type="entry name" value="E7 C-terminal domain-like"/>
    <property type="match status" value="1"/>
</dbReference>
<evidence type="ECO:0000313" key="20">
    <source>
        <dbReference type="EMBL" id="ADV03082.1"/>
    </source>
</evidence>
<keyword evidence="14" id="KW-1035">Host cytoplasm</keyword>
<feature type="compositionally biased region" description="Basic and acidic residues" evidence="19">
    <location>
        <begin position="1"/>
        <end position="14"/>
    </location>
</feature>
<keyword evidence="15" id="KW-0922">Interferon antiviral system evasion</keyword>
<keyword evidence="13 18" id="KW-0804">Transcription</keyword>
<keyword evidence="2 18" id="KW-0244">Early protein</keyword>
<keyword evidence="11 18" id="KW-0238">DNA-binding</keyword>
<dbReference type="InterPro" id="IPR000148">
    <property type="entry name" value="Papilloma_E7"/>
</dbReference>
<evidence type="ECO:0000256" key="10">
    <source>
        <dbReference type="ARBA" id="ARBA00023015"/>
    </source>
</evidence>
<evidence type="ECO:0000256" key="18">
    <source>
        <dbReference type="PIRNR" id="PIRNR003407"/>
    </source>
</evidence>
<dbReference type="EMBL" id="GU384895">
    <property type="protein sequence ID" value="ADV03082.1"/>
    <property type="molecule type" value="Genomic_DNA"/>
</dbReference>
<evidence type="ECO:0000256" key="13">
    <source>
        <dbReference type="ARBA" id="ARBA00023163"/>
    </source>
</evidence>
<evidence type="ECO:0000256" key="6">
    <source>
        <dbReference type="ARBA" id="ARBA00022723"/>
    </source>
</evidence>
<evidence type="ECO:0000256" key="17">
    <source>
        <dbReference type="ARBA" id="ARBA00023309"/>
    </source>
</evidence>
<organism evidence="20 21">
    <name type="scientific">Equus caballus papillomavirus 3</name>
    <dbReference type="NCBI Taxonomy" id="940834"/>
    <lineage>
        <taxon>Viruses</taxon>
        <taxon>Monodnaviria</taxon>
        <taxon>Shotokuvirae</taxon>
        <taxon>Cossaviricota</taxon>
        <taxon>Papovaviricetes</taxon>
        <taxon>Zurhausenvirales</taxon>
        <taxon>Papillomaviridae</taxon>
        <taxon>Firstpapillomavirinae</taxon>
        <taxon>Dyorhopapillomavirus</taxon>
        <taxon>Dyorhopapillomavirus 1</taxon>
    </lineage>
</organism>
<evidence type="ECO:0000256" key="8">
    <source>
        <dbReference type="ARBA" id="ARBA00022830"/>
    </source>
</evidence>
<keyword evidence="16" id="KW-0899">Viral immunoevasion</keyword>
<dbReference type="GO" id="GO:0039502">
    <property type="term" value="P:symbiont-mediated suppression of host type I interferon-mediated signaling pathway"/>
    <property type="evidence" value="ECO:0007669"/>
    <property type="project" value="UniProtKB-KW"/>
</dbReference>
<feature type="region of interest" description="Disordered" evidence="19">
    <location>
        <begin position="1"/>
        <end position="36"/>
    </location>
</feature>
<dbReference type="GO" id="GO:0008270">
    <property type="term" value="F:zinc ion binding"/>
    <property type="evidence" value="ECO:0007669"/>
    <property type="project" value="UniProtKB-KW"/>
</dbReference>
<evidence type="ECO:0000256" key="9">
    <source>
        <dbReference type="ARBA" id="ARBA00022833"/>
    </source>
</evidence>
<reference evidence="20 21" key="1">
    <citation type="journal article" date="2011" name="Vet. Microbiol.">
        <title>Identification of two novel equine papillomavirus sequences suggests three genera in one cluster.</title>
        <authorList>
            <person name="Lange C.E."/>
            <person name="Tobler K."/>
            <person name="Ackermann M."/>
            <person name="Favrot C."/>
        </authorList>
    </citation>
    <scope>NUCLEOTIDE SEQUENCE [LARGE SCALE GENOMIC DNA]</scope>
    <source>
        <strain evidence="20">Haflinger</strain>
    </source>
</reference>
<evidence type="ECO:0000256" key="5">
    <source>
        <dbReference type="ARBA" id="ARBA00022632"/>
    </source>
</evidence>
<evidence type="ECO:0000256" key="12">
    <source>
        <dbReference type="ARBA" id="ARBA00023159"/>
    </source>
</evidence>
<keyword evidence="6" id="KW-0479">Metal-binding</keyword>
<dbReference type="GO" id="GO:0003700">
    <property type="term" value="F:DNA-binding transcription factor activity"/>
    <property type="evidence" value="ECO:0007669"/>
    <property type="project" value="InterPro"/>
</dbReference>
<keyword evidence="4" id="KW-0945">Host-virus interaction</keyword>
<keyword evidence="7" id="KW-0863">Zinc-finger</keyword>
<sequence>MQRAAHHEHGRHMEQNLSDDSGVESDSSEIEEERRPHRCPYRVLTFCHYCNQGVRIVLVSTSPGIRHVNTLLTGSVSIVCPVCASERGYYGFR</sequence>
<keyword evidence="8" id="KW-1114">Inhibition of host interferon signaling pathway by virus</keyword>